<dbReference type="InterPro" id="IPR051206">
    <property type="entry name" value="NAMLAA_amidase_2"/>
</dbReference>
<dbReference type="InterPro" id="IPR002502">
    <property type="entry name" value="Amidase_domain"/>
</dbReference>
<evidence type="ECO:0000256" key="1">
    <source>
        <dbReference type="ARBA" id="ARBA00001561"/>
    </source>
</evidence>
<dbReference type="GO" id="GO:0008745">
    <property type="term" value="F:N-acetylmuramoyl-L-alanine amidase activity"/>
    <property type="evidence" value="ECO:0007669"/>
    <property type="project" value="UniProtKB-EC"/>
</dbReference>
<evidence type="ECO:0000313" key="7">
    <source>
        <dbReference type="Proteomes" id="UP000468443"/>
    </source>
</evidence>
<dbReference type="RefSeq" id="WP_163693729.1">
    <property type="nucleotide sequence ID" value="NZ_FXTW01000003.1"/>
</dbReference>
<evidence type="ECO:0000313" key="6">
    <source>
        <dbReference type="EMBL" id="NER11273.1"/>
    </source>
</evidence>
<dbReference type="Pfam" id="PF01510">
    <property type="entry name" value="Amidase_2"/>
    <property type="match status" value="1"/>
</dbReference>
<dbReference type="CDD" id="cd06583">
    <property type="entry name" value="PGRP"/>
    <property type="match status" value="1"/>
</dbReference>
<comment type="catalytic activity">
    <reaction evidence="1">
        <text>Hydrolyzes the link between N-acetylmuramoyl residues and L-amino acid residues in certain cell-wall glycopeptides.</text>
        <dbReference type="EC" id="3.5.1.28"/>
    </reaction>
</comment>
<evidence type="ECO:0000256" key="4">
    <source>
        <dbReference type="ARBA" id="ARBA00023316"/>
    </source>
</evidence>
<dbReference type="GO" id="GO:0009254">
    <property type="term" value="P:peptidoglycan turnover"/>
    <property type="evidence" value="ECO:0007669"/>
    <property type="project" value="TreeGrafter"/>
</dbReference>
<dbReference type="EC" id="3.5.1.28" evidence="2"/>
<protein>
    <recommendedName>
        <fullName evidence="2">N-acetylmuramoyl-L-alanine amidase</fullName>
        <ecNumber evidence="2">3.5.1.28</ecNumber>
    </recommendedName>
</protein>
<evidence type="ECO:0000256" key="2">
    <source>
        <dbReference type="ARBA" id="ARBA00011901"/>
    </source>
</evidence>
<dbReference type="GO" id="GO:0009253">
    <property type="term" value="P:peptidoglycan catabolic process"/>
    <property type="evidence" value="ECO:0007669"/>
    <property type="project" value="InterPro"/>
</dbReference>
<keyword evidence="3" id="KW-0378">Hydrolase</keyword>
<accession>A0A6P0UJM9</accession>
<dbReference type="AlphaFoldDB" id="A0A6P0UJM9"/>
<name>A0A6P0UJM9_9FLAO</name>
<keyword evidence="4" id="KW-0961">Cell wall biogenesis/degradation</keyword>
<evidence type="ECO:0000259" key="5">
    <source>
        <dbReference type="SMART" id="SM00644"/>
    </source>
</evidence>
<dbReference type="EMBL" id="JAABOP010000004">
    <property type="protein sequence ID" value="NER11273.1"/>
    <property type="molecule type" value="Genomic_DNA"/>
</dbReference>
<dbReference type="Gene3D" id="3.40.80.10">
    <property type="entry name" value="Peptidoglycan recognition protein-like"/>
    <property type="match status" value="1"/>
</dbReference>
<proteinExistence type="predicted"/>
<feature type="domain" description="N-acetylmuramoyl-L-alanine amidase" evidence="5">
    <location>
        <begin position="47"/>
        <end position="192"/>
    </location>
</feature>
<dbReference type="GO" id="GO:0071555">
    <property type="term" value="P:cell wall organization"/>
    <property type="evidence" value="ECO:0007669"/>
    <property type="project" value="UniProtKB-KW"/>
</dbReference>
<dbReference type="SUPFAM" id="SSF55846">
    <property type="entry name" value="N-acetylmuramoyl-L-alanine amidase-like"/>
    <property type="match status" value="1"/>
</dbReference>
<dbReference type="InterPro" id="IPR036505">
    <property type="entry name" value="Amidase/PGRP_sf"/>
</dbReference>
<dbReference type="Proteomes" id="UP000468443">
    <property type="component" value="Unassembled WGS sequence"/>
</dbReference>
<evidence type="ECO:0000256" key="3">
    <source>
        <dbReference type="ARBA" id="ARBA00022801"/>
    </source>
</evidence>
<reference evidence="6 7" key="1">
    <citation type="submission" date="2020-01" db="EMBL/GenBank/DDBJ databases">
        <title>Muriicola jejuensis KCTC 22299.</title>
        <authorList>
            <person name="Wang G."/>
        </authorList>
    </citation>
    <scope>NUCLEOTIDE SEQUENCE [LARGE SCALE GENOMIC DNA]</scope>
    <source>
        <strain evidence="6 7">KCTC 22299</strain>
    </source>
</reference>
<dbReference type="PANTHER" id="PTHR30417:SF1">
    <property type="entry name" value="N-ACETYLMURAMOYL-L-ALANINE AMIDASE AMID"/>
    <property type="match status" value="1"/>
</dbReference>
<dbReference type="PANTHER" id="PTHR30417">
    <property type="entry name" value="N-ACETYLMURAMOYL-L-ALANINE AMIDASE AMID"/>
    <property type="match status" value="1"/>
</dbReference>
<dbReference type="SMART" id="SM00644">
    <property type="entry name" value="Ami_2"/>
    <property type="match status" value="1"/>
</dbReference>
<organism evidence="6 7">
    <name type="scientific">Muriicola jejuensis</name>
    <dbReference type="NCBI Taxonomy" id="504488"/>
    <lineage>
        <taxon>Bacteria</taxon>
        <taxon>Pseudomonadati</taxon>
        <taxon>Bacteroidota</taxon>
        <taxon>Flavobacteriia</taxon>
        <taxon>Flavobacteriales</taxon>
        <taxon>Flavobacteriaceae</taxon>
        <taxon>Muriicola</taxon>
    </lineage>
</organism>
<comment type="caution">
    <text evidence="6">The sequence shown here is derived from an EMBL/GenBank/DDBJ whole genome shotgun (WGS) entry which is preliminary data.</text>
</comment>
<keyword evidence="7" id="KW-1185">Reference proteome</keyword>
<sequence>MRKEITGKGLLWLCFSLLLWSCASTRIVDRPIVFDAQREQLTQAYMAERYGLKDSSIYITPRMIVLHWTAIPTLEGSFDAFDDTTIPQWRTMVGEAGKLNVSSHFLVDRDGTVYRLLPETVMGRHVIGLNHCALGIENVGGTADTPLTEAQLRSNIWLVNYLSNKYDIEYLIGHYEYTLFEGHELWLEKDPAYRTEKEDPGQEFMARVRKATRKWNFKPLPEQE</sequence>
<gene>
    <name evidence="6" type="ORF">GWK09_12135</name>
</gene>